<dbReference type="HOGENOM" id="CLU_014662_1_0_1"/>
<keyword evidence="4" id="KW-0805">Transcription regulation</keyword>
<dbReference type="PANTHER" id="PTHR47782:SF12">
    <property type="entry name" value="ZN(II)2CYS6 TRANSCRIPTION FACTOR (EUROFUNG)"/>
    <property type="match status" value="1"/>
</dbReference>
<organism evidence="9 10">
    <name type="scientific">Capronia coronata CBS 617.96</name>
    <dbReference type="NCBI Taxonomy" id="1182541"/>
    <lineage>
        <taxon>Eukaryota</taxon>
        <taxon>Fungi</taxon>
        <taxon>Dikarya</taxon>
        <taxon>Ascomycota</taxon>
        <taxon>Pezizomycotina</taxon>
        <taxon>Eurotiomycetes</taxon>
        <taxon>Chaetothyriomycetidae</taxon>
        <taxon>Chaetothyriales</taxon>
        <taxon>Herpotrichiellaceae</taxon>
        <taxon>Capronia</taxon>
    </lineage>
</organism>
<dbReference type="GO" id="GO:0006351">
    <property type="term" value="P:DNA-templated transcription"/>
    <property type="evidence" value="ECO:0007669"/>
    <property type="project" value="InterPro"/>
</dbReference>
<sequence length="458" mass="51614">MKNFYDQAVNNYLPAVLRHPSRLLHVQAYLMMSVHALFSPSTEQISLMISSAVRYCVVARFHLVESEPEAVDTAARIEIQMRRRAFWVAYGLDRLACGVLRLPFSISDDNITVPLFDNIDDSSLLDGSFVANGSGVITSVSSALHRERCFQIQSEILNVTMRADFTMNFDSLSDWRSYILSKLEHWKSQLQQAADSNTKRPTDGRWILIVYNHCLLYLHTPTKANVRGPAGDWSVRASTQTISIFRKFQGYRTIPHPILGLISQFSMGITILYCLWATPPKFRTESYDSKHIFEAIRACSNNLAIITEKWESTKDLSDIFELLATEIPLAESASSSGERAVKRVGEAAAEEIRSKLPRIKSLVLNRETIRMMEEMISEDFPRDEDAAMDTYPTSMGDRQELSTPAMPMSTQTFFTNGLPLYQFPSPYLAGDNSTAQFGALSPGQTLEFPGILSGYDMF</sequence>
<dbReference type="GO" id="GO:0008270">
    <property type="term" value="F:zinc ion binding"/>
    <property type="evidence" value="ECO:0007669"/>
    <property type="project" value="InterPro"/>
</dbReference>
<dbReference type="PANTHER" id="PTHR47782">
    <property type="entry name" value="ZN(II)2CYS6 TRANSCRIPTION FACTOR (EUROFUNG)-RELATED"/>
    <property type="match status" value="1"/>
</dbReference>
<reference evidence="9 10" key="1">
    <citation type="submission" date="2013-03" db="EMBL/GenBank/DDBJ databases">
        <title>The Genome Sequence of Capronia coronata CBS 617.96.</title>
        <authorList>
            <consortium name="The Broad Institute Genomics Platform"/>
            <person name="Cuomo C."/>
            <person name="de Hoog S."/>
            <person name="Gorbushina A."/>
            <person name="Walker B."/>
            <person name="Young S.K."/>
            <person name="Zeng Q."/>
            <person name="Gargeya S."/>
            <person name="Fitzgerald M."/>
            <person name="Haas B."/>
            <person name="Abouelleil A."/>
            <person name="Allen A.W."/>
            <person name="Alvarado L."/>
            <person name="Arachchi H.M."/>
            <person name="Berlin A.M."/>
            <person name="Chapman S.B."/>
            <person name="Gainer-Dewar J."/>
            <person name="Goldberg J."/>
            <person name="Griggs A."/>
            <person name="Gujja S."/>
            <person name="Hansen M."/>
            <person name="Howarth C."/>
            <person name="Imamovic A."/>
            <person name="Ireland A."/>
            <person name="Larimer J."/>
            <person name="McCowan C."/>
            <person name="Murphy C."/>
            <person name="Pearson M."/>
            <person name="Poon T.W."/>
            <person name="Priest M."/>
            <person name="Roberts A."/>
            <person name="Saif S."/>
            <person name="Shea T."/>
            <person name="Sisk P."/>
            <person name="Sykes S."/>
            <person name="Wortman J."/>
            <person name="Nusbaum C."/>
            <person name="Birren B."/>
        </authorList>
    </citation>
    <scope>NUCLEOTIDE SEQUENCE [LARGE SCALE GENOMIC DNA]</scope>
    <source>
        <strain evidence="9 10">CBS 617.96</strain>
    </source>
</reference>
<evidence type="ECO:0000259" key="8">
    <source>
        <dbReference type="SMART" id="SM00906"/>
    </source>
</evidence>
<evidence type="ECO:0000256" key="6">
    <source>
        <dbReference type="ARBA" id="ARBA00023163"/>
    </source>
</evidence>
<keyword evidence="10" id="KW-1185">Reference proteome</keyword>
<evidence type="ECO:0000256" key="2">
    <source>
        <dbReference type="ARBA" id="ARBA00022723"/>
    </source>
</evidence>
<keyword evidence="7" id="KW-0539">Nucleus</keyword>
<dbReference type="AlphaFoldDB" id="W9YPJ9"/>
<dbReference type="EMBL" id="AMWN01000002">
    <property type="protein sequence ID" value="EXJ94827.1"/>
    <property type="molecule type" value="Genomic_DNA"/>
</dbReference>
<keyword evidence="5" id="KW-0238">DNA-binding</keyword>
<name>W9YPJ9_9EURO</name>
<evidence type="ECO:0000256" key="4">
    <source>
        <dbReference type="ARBA" id="ARBA00023015"/>
    </source>
</evidence>
<dbReference type="GO" id="GO:0000981">
    <property type="term" value="F:DNA-binding transcription factor activity, RNA polymerase II-specific"/>
    <property type="evidence" value="ECO:0007669"/>
    <property type="project" value="TreeGrafter"/>
</dbReference>
<dbReference type="RefSeq" id="XP_007722321.1">
    <property type="nucleotide sequence ID" value="XM_007724131.1"/>
</dbReference>
<comment type="subcellular location">
    <subcellularLocation>
        <location evidence="1">Nucleus</location>
    </subcellularLocation>
</comment>
<dbReference type="InterPro" id="IPR007219">
    <property type="entry name" value="XnlR_reg_dom"/>
</dbReference>
<keyword evidence="2" id="KW-0479">Metal-binding</keyword>
<dbReference type="GO" id="GO:0005634">
    <property type="term" value="C:nucleus"/>
    <property type="evidence" value="ECO:0007669"/>
    <property type="project" value="UniProtKB-SubCell"/>
</dbReference>
<dbReference type="InterPro" id="IPR052202">
    <property type="entry name" value="Yeast_MetPath_Reg"/>
</dbReference>
<dbReference type="GeneID" id="19158120"/>
<evidence type="ECO:0000313" key="9">
    <source>
        <dbReference type="EMBL" id="EXJ94827.1"/>
    </source>
</evidence>
<dbReference type="eggNOG" id="ENOG502SHZK">
    <property type="taxonomic scope" value="Eukaryota"/>
</dbReference>
<dbReference type="OrthoDB" id="189997at2759"/>
<dbReference type="Proteomes" id="UP000019484">
    <property type="component" value="Unassembled WGS sequence"/>
</dbReference>
<comment type="caution">
    <text evidence="9">The sequence shown here is derived from an EMBL/GenBank/DDBJ whole genome shotgun (WGS) entry which is preliminary data.</text>
</comment>
<evidence type="ECO:0000256" key="1">
    <source>
        <dbReference type="ARBA" id="ARBA00004123"/>
    </source>
</evidence>
<dbReference type="GO" id="GO:0043565">
    <property type="term" value="F:sequence-specific DNA binding"/>
    <property type="evidence" value="ECO:0007669"/>
    <property type="project" value="TreeGrafter"/>
</dbReference>
<evidence type="ECO:0000256" key="7">
    <source>
        <dbReference type="ARBA" id="ARBA00023242"/>
    </source>
</evidence>
<evidence type="ECO:0000313" key="10">
    <source>
        <dbReference type="Proteomes" id="UP000019484"/>
    </source>
</evidence>
<dbReference type="CDD" id="cd12148">
    <property type="entry name" value="fungal_TF_MHR"/>
    <property type="match status" value="1"/>
</dbReference>
<keyword evidence="6" id="KW-0804">Transcription</keyword>
<keyword evidence="3" id="KW-0862">Zinc</keyword>
<proteinExistence type="predicted"/>
<dbReference type="SMART" id="SM00906">
    <property type="entry name" value="Fungal_trans"/>
    <property type="match status" value="1"/>
</dbReference>
<gene>
    <name evidence="9" type="ORF">A1O1_03225</name>
</gene>
<feature type="domain" description="Xylanolytic transcriptional activator regulatory" evidence="8">
    <location>
        <begin position="45"/>
        <end position="122"/>
    </location>
</feature>
<protein>
    <recommendedName>
        <fullName evidence="8">Xylanolytic transcriptional activator regulatory domain-containing protein</fullName>
    </recommendedName>
</protein>
<dbReference type="STRING" id="1182541.W9YPJ9"/>
<evidence type="ECO:0000256" key="5">
    <source>
        <dbReference type="ARBA" id="ARBA00023125"/>
    </source>
</evidence>
<dbReference type="GO" id="GO:0045944">
    <property type="term" value="P:positive regulation of transcription by RNA polymerase II"/>
    <property type="evidence" value="ECO:0007669"/>
    <property type="project" value="TreeGrafter"/>
</dbReference>
<accession>W9YPJ9</accession>
<evidence type="ECO:0000256" key="3">
    <source>
        <dbReference type="ARBA" id="ARBA00022833"/>
    </source>
</evidence>
<dbReference type="Pfam" id="PF04082">
    <property type="entry name" value="Fungal_trans"/>
    <property type="match status" value="1"/>
</dbReference>